<organism evidence="2 3">
    <name type="scientific">Lachnellula occidentalis</name>
    <dbReference type="NCBI Taxonomy" id="215460"/>
    <lineage>
        <taxon>Eukaryota</taxon>
        <taxon>Fungi</taxon>
        <taxon>Dikarya</taxon>
        <taxon>Ascomycota</taxon>
        <taxon>Pezizomycotina</taxon>
        <taxon>Leotiomycetes</taxon>
        <taxon>Helotiales</taxon>
        <taxon>Lachnaceae</taxon>
        <taxon>Lachnellula</taxon>
    </lineage>
</organism>
<name>A0A8H8RJF5_9HELO</name>
<keyword evidence="3" id="KW-1185">Reference proteome</keyword>
<dbReference type="OrthoDB" id="4525115at2759"/>
<accession>A0A8H8RJF5</accession>
<evidence type="ECO:0008006" key="4">
    <source>
        <dbReference type="Google" id="ProtNLM"/>
    </source>
</evidence>
<reference evidence="2 3" key="1">
    <citation type="submission" date="2018-05" db="EMBL/GenBank/DDBJ databases">
        <title>Genome sequencing and assembly of the regulated plant pathogen Lachnellula willkommii and related sister species for the development of diagnostic species identification markers.</title>
        <authorList>
            <person name="Giroux E."/>
            <person name="Bilodeau G."/>
        </authorList>
    </citation>
    <scope>NUCLEOTIDE SEQUENCE [LARGE SCALE GENOMIC DNA]</scope>
    <source>
        <strain evidence="2 3">CBS 160.35</strain>
    </source>
</reference>
<evidence type="ECO:0000313" key="2">
    <source>
        <dbReference type="EMBL" id="TVY35168.1"/>
    </source>
</evidence>
<evidence type="ECO:0000313" key="3">
    <source>
        <dbReference type="Proteomes" id="UP000443090"/>
    </source>
</evidence>
<proteinExistence type="predicted"/>
<gene>
    <name evidence="2" type="ORF">LOCC1_G008860</name>
</gene>
<dbReference type="AlphaFoldDB" id="A0A8H8RJF5"/>
<dbReference type="Proteomes" id="UP000443090">
    <property type="component" value="Unassembled WGS sequence"/>
</dbReference>
<dbReference type="EMBL" id="QGMI01001019">
    <property type="protein sequence ID" value="TVY35168.1"/>
    <property type="molecule type" value="Genomic_DNA"/>
</dbReference>
<evidence type="ECO:0000256" key="1">
    <source>
        <dbReference type="SAM" id="MobiDB-lite"/>
    </source>
</evidence>
<feature type="compositionally biased region" description="Low complexity" evidence="1">
    <location>
        <begin position="81"/>
        <end position="106"/>
    </location>
</feature>
<sequence length="163" mass="18080">MISWKPESDRALLLIIIMTGDLKTFKWPAISAELQEKGFTFTAEACRQHFQKLRREHNSPIATPTKQPRAPQPRSIKKPKATATPTKSHLQSYIDLSASSPSSAHHAGSDDDEDFGFGAHSASPSPMKRKRVMKKEEENGQSAPLFKIEGVEVGGVVDLERDE</sequence>
<comment type="caution">
    <text evidence="2">The sequence shown here is derived from an EMBL/GenBank/DDBJ whole genome shotgun (WGS) entry which is preliminary data.</text>
</comment>
<feature type="region of interest" description="Disordered" evidence="1">
    <location>
        <begin position="53"/>
        <end position="146"/>
    </location>
</feature>
<protein>
    <recommendedName>
        <fullName evidence="4">Myb-like domain-containing protein</fullName>
    </recommendedName>
</protein>